<evidence type="ECO:0000313" key="1">
    <source>
        <dbReference type="EMBL" id="CAA9266557.1"/>
    </source>
</evidence>
<gene>
    <name evidence="1" type="ORF">AVDCRST_MAG63-2699</name>
</gene>
<dbReference type="SUPFAM" id="SSF50939">
    <property type="entry name" value="Sialidases"/>
    <property type="match status" value="1"/>
</dbReference>
<reference evidence="1" key="1">
    <citation type="submission" date="2020-02" db="EMBL/GenBank/DDBJ databases">
        <authorList>
            <person name="Meier V. D."/>
        </authorList>
    </citation>
    <scope>NUCLEOTIDE SEQUENCE</scope>
    <source>
        <strain evidence="1">AVDCRST_MAG63</strain>
    </source>
</reference>
<dbReference type="Pfam" id="PF15892">
    <property type="entry name" value="BNR_4"/>
    <property type="match status" value="1"/>
</dbReference>
<sequence length="444" mass="50278">MQEGNGQELPRGSGYQGIWYMNQPSTDRYKYKYSGGFATYPQQHIPIAVHAPGADKTFFVYGGTLAGKQELLHMVSYFDHKTGQVPRPAILLNKKTEDAHDNPTLSIDDAGHLWVFSNAHGTSRPSFIHRSVRPYSIAAFERVLEANFSYSQPWHLPGRGFVFLHTRYRSGRGLHWMASPDGRKWGESHPLARIAQGHYQVSWPYGGERLATAFDYHPAKGGLNARTNLYFLHTLDAGKTWRTIRGETVTTPLTEVKNPALVRDYEAEGLLVYLKDLQFDAQGDPIILYLTSKGYAPGPANGPRTWTTARWTGSEWDVRPAMASDHNYDHGSLYVEPDGTWRVIAPTDPGPQAWSTGGEVVVWESRDRGRTWRDVRRLTRGSRRNHTYVRRPVNAHPDFAAIWADGNALEPSESHLYFTNRSGDRVWRLPPVMKEDFARPDVFG</sequence>
<proteinExistence type="predicted"/>
<dbReference type="InterPro" id="IPR036278">
    <property type="entry name" value="Sialidase_sf"/>
</dbReference>
<dbReference type="EMBL" id="CADCTO010000351">
    <property type="protein sequence ID" value="CAA9266557.1"/>
    <property type="molecule type" value="Genomic_DNA"/>
</dbReference>
<organism evidence="1">
    <name type="scientific">uncultured Armatimonadetes bacterium</name>
    <dbReference type="NCBI Taxonomy" id="157466"/>
    <lineage>
        <taxon>Bacteria</taxon>
        <taxon>Bacillati</taxon>
        <taxon>Armatimonadota</taxon>
        <taxon>environmental samples</taxon>
    </lineage>
</organism>
<protein>
    <recommendedName>
        <fullName evidence="2">GH74</fullName>
    </recommendedName>
</protein>
<evidence type="ECO:0008006" key="2">
    <source>
        <dbReference type="Google" id="ProtNLM"/>
    </source>
</evidence>
<dbReference type="InterPro" id="IPR015943">
    <property type="entry name" value="WD40/YVTN_repeat-like_dom_sf"/>
</dbReference>
<accession>A0A6J4J430</accession>
<name>A0A6J4J430_9BACT</name>
<dbReference type="AlphaFoldDB" id="A0A6J4J430"/>
<dbReference type="Gene3D" id="2.130.10.10">
    <property type="entry name" value="YVTN repeat-like/Quinoprotein amine dehydrogenase"/>
    <property type="match status" value="1"/>
</dbReference>